<name>A0A2C9WNN2_MANES</name>
<evidence type="ECO:0000313" key="3">
    <source>
        <dbReference type="EMBL" id="OAY62031.1"/>
    </source>
</evidence>
<feature type="transmembrane region" description="Helical" evidence="2">
    <location>
        <begin position="589"/>
        <end position="609"/>
    </location>
</feature>
<proteinExistence type="predicted"/>
<dbReference type="STRING" id="3983.A0A2C9WNN2"/>
<dbReference type="Gramene" id="Manes.01G237000.1.v8.1">
    <property type="protein sequence ID" value="Manes.01G237000.1.v8.1.CDS"/>
    <property type="gene ID" value="Manes.01G237000.v8.1"/>
</dbReference>
<feature type="compositionally biased region" description="Low complexity" evidence="1">
    <location>
        <begin position="181"/>
        <end position="196"/>
    </location>
</feature>
<dbReference type="PANTHER" id="PTHR33645:SF2">
    <property type="entry name" value="FAMILY PROTEIN, PUTATIVE (DUF3754)-RELATED"/>
    <property type="match status" value="1"/>
</dbReference>
<dbReference type="OrthoDB" id="2020015at2759"/>
<dbReference type="PANTHER" id="PTHR33645">
    <property type="entry name" value="AMINOPEPTIDASE (DUF3754)"/>
    <property type="match status" value="1"/>
</dbReference>
<dbReference type="Pfam" id="PF12576">
    <property type="entry name" value="DUF3754"/>
    <property type="match status" value="1"/>
</dbReference>
<evidence type="ECO:0000313" key="4">
    <source>
        <dbReference type="Proteomes" id="UP000091857"/>
    </source>
</evidence>
<gene>
    <name evidence="3" type="ORF">MANES_01G237000v8</name>
</gene>
<dbReference type="OMA" id="PDSHNRI"/>
<evidence type="ECO:0000256" key="2">
    <source>
        <dbReference type="SAM" id="Phobius"/>
    </source>
</evidence>
<dbReference type="EMBL" id="CM004387">
    <property type="protein sequence ID" value="OAY62031.1"/>
    <property type="molecule type" value="Genomic_DNA"/>
</dbReference>
<reference evidence="4" key="1">
    <citation type="journal article" date="2016" name="Nat. Biotechnol.">
        <title>Sequencing wild and cultivated cassava and related species reveals extensive interspecific hybridization and genetic diversity.</title>
        <authorList>
            <person name="Bredeson J.V."/>
            <person name="Lyons J.B."/>
            <person name="Prochnik S.E."/>
            <person name="Wu G.A."/>
            <person name="Ha C.M."/>
            <person name="Edsinger-Gonzales E."/>
            <person name="Grimwood J."/>
            <person name="Schmutz J."/>
            <person name="Rabbi I.Y."/>
            <person name="Egesi C."/>
            <person name="Nauluvula P."/>
            <person name="Lebot V."/>
            <person name="Ndunguru J."/>
            <person name="Mkamilo G."/>
            <person name="Bart R.S."/>
            <person name="Setter T.L."/>
            <person name="Gleadow R.M."/>
            <person name="Kulakow P."/>
            <person name="Ferguson M.E."/>
            <person name="Rounsley S."/>
            <person name="Rokhsar D.S."/>
        </authorList>
    </citation>
    <scope>NUCLEOTIDE SEQUENCE [LARGE SCALE GENOMIC DNA]</scope>
    <source>
        <strain evidence="4">cv. AM560-2</strain>
    </source>
</reference>
<dbReference type="AlphaFoldDB" id="A0A2C9WNN2"/>
<evidence type="ECO:0000256" key="1">
    <source>
        <dbReference type="SAM" id="MobiDB-lite"/>
    </source>
</evidence>
<comment type="caution">
    <text evidence="3">The sequence shown here is derived from an EMBL/GenBank/DDBJ whole genome shotgun (WGS) entry which is preliminary data.</text>
</comment>
<organism evidence="3 4">
    <name type="scientific">Manihot esculenta</name>
    <name type="common">Cassava</name>
    <name type="synonym">Jatropha manihot</name>
    <dbReference type="NCBI Taxonomy" id="3983"/>
    <lineage>
        <taxon>Eukaryota</taxon>
        <taxon>Viridiplantae</taxon>
        <taxon>Streptophyta</taxon>
        <taxon>Embryophyta</taxon>
        <taxon>Tracheophyta</taxon>
        <taxon>Spermatophyta</taxon>
        <taxon>Magnoliopsida</taxon>
        <taxon>eudicotyledons</taxon>
        <taxon>Gunneridae</taxon>
        <taxon>Pentapetalae</taxon>
        <taxon>rosids</taxon>
        <taxon>fabids</taxon>
        <taxon>Malpighiales</taxon>
        <taxon>Euphorbiaceae</taxon>
        <taxon>Crotonoideae</taxon>
        <taxon>Manihoteae</taxon>
        <taxon>Manihot</taxon>
    </lineage>
</organism>
<dbReference type="Proteomes" id="UP000091857">
    <property type="component" value="Chromosome 1"/>
</dbReference>
<keyword evidence="2" id="KW-1133">Transmembrane helix</keyword>
<feature type="region of interest" description="Disordered" evidence="1">
    <location>
        <begin position="162"/>
        <end position="196"/>
    </location>
</feature>
<keyword evidence="2" id="KW-0472">Membrane</keyword>
<dbReference type="InterPro" id="IPR022227">
    <property type="entry name" value="DUF3754"/>
</dbReference>
<keyword evidence="2" id="KW-0812">Transmembrane</keyword>
<keyword evidence="4" id="KW-1185">Reference proteome</keyword>
<protein>
    <submittedName>
        <fullName evidence="3">Uncharacterized protein</fullName>
    </submittedName>
</protein>
<sequence>MLSLRNFTGATALSSSSHSAAAGSLFSYRLVLRTDSSSRIPRCSFRVQELSREEPLESQLDLSRVFTLTQSDKNDRVLGEGLEEEEEQEEEDEKGISKIRVARQKYIPVSKAEILNAIALKLFESQDDADEFRLLSSRLDSILHAEHKRILEEMRTDYFLNHSGDNEERKDNGLANADGKSGVNGDNSDSVSDSINGIGRIGDSGEKPQLDMQLNFYYGLDLRNLLVSSEKIDERCSNGESRLAVATRFQRAFMQLLDNAQFQELSARDLMLTSALNSDYLLTLPIYVDWKKASESNAIIFRRGYATERQKGLLIVEKLDYIQSILLKRIFFLVSKPLEKVGKWIKEAITNASQTPKAQDWFKNVTLWLEELSLFQNSYSNNGQASDRPLEVGQISDSDVPIWLAAQRAVSRYEGFLSPVGPRGRLLRKLLTWIGLVPRIPATPLELESDNNTSEPHLRPIFLSRISLSDIWRPATRKFCGNDLWKMLKTSFSILLSQSVLEEPAFQELILLYTKEVTESDTKDKAEVPSLQLKIYERIPIPDLPVIFPHKKLSFRIIDTVRLDVATILGLSAYFINYKFEDILSSPSAILLDVIAITALIIYVTRVALGYKQTWDRYQLLVNRTLYEKTLASGFGSVHFLLDASEQQQYKEAILAYAILLKVKNGQVSCHRSFGDECERFMYDALKVKVEMPVDKALSTLIRLGLVVKTPIDGRIRLQAVPCKTAHEVLKERWNALLS</sequence>
<accession>A0A2C9WNN2</accession>